<sequence>MIAITVALAMTSTVSFADASADEAKVEKSDHITADLLVAMKRPSDVQVSPDGNWVAYVVRRNDMDKDEGKSQIWMSSTDGKHHIPLTAAYANASSPRWNPDGSSIAFIGTRGEGEDLKSQVWLLDRRGGEAQQHTDVKQGVSGFTWSPDGSRMLLAIKDPKPEDKEEEGKDKDTKAKKAKGKDSPEPYVIDRLQFKQDYVGYLDRLRTHLYLFDGEGKPEQITSGDYDDSDPVWSPDGTQIAFYSKRDGDPDANNNGDIWVVSADKGLKDRPLTQVTKNKGNDHSPVWSPDGKMIAYVTSTEPEKLWYDADMLAVSSADGSGDARILTAELDRIVYQPEFSENGKDIYFLMEDGGAAPLMSVNVKSGKIKSHSSAEHTLWGYDIGAKGTIATIQSSHHVPGNIHIIEKGKTKQITALNKELLDGVKLAKVERLKVPGWNGEMVESFVYYPADYDASKPYPTIFHLHGGPTAQHDTSFDSWGQFYAAQGYITVMPNPHGSTGYGEAFTYSLNANWGVPDTADVEAIADHLVEAGISDGDKLGVGGWSYGGILTNYVITNTERFAGAVSGASEVNLRANYGHDHYQHFWEVELGLPWENVEAWERINMFNDLGKVTTPTLVIGGQLDWNVPIQNSEQMYQVLKRRGIDTQLVVYPGEHHGISRPSFQKDVFLRYQDWFDKYVRKIKDKNEKLKVE</sequence>
<comment type="caution">
    <text evidence="6">The sequence shown here is derived from an EMBL/GenBank/DDBJ whole genome shotgun (WGS) entry which is preliminary data.</text>
</comment>
<dbReference type="InterPro" id="IPR011042">
    <property type="entry name" value="6-blade_b-propeller_TolB-like"/>
</dbReference>
<keyword evidence="2" id="KW-0645">Protease</keyword>
<dbReference type="EMBL" id="BNCI01000002">
    <property type="protein sequence ID" value="GHF28268.1"/>
    <property type="molecule type" value="Genomic_DNA"/>
</dbReference>
<dbReference type="PANTHER" id="PTHR42776">
    <property type="entry name" value="SERINE PEPTIDASE S9 FAMILY MEMBER"/>
    <property type="match status" value="1"/>
</dbReference>
<dbReference type="SUPFAM" id="SSF82171">
    <property type="entry name" value="DPP6 N-terminal domain-like"/>
    <property type="match status" value="1"/>
</dbReference>
<name>A0A919E9Q2_9PROT</name>
<feature type="signal peptide" evidence="4">
    <location>
        <begin position="1"/>
        <end position="17"/>
    </location>
</feature>
<dbReference type="Pfam" id="PF07676">
    <property type="entry name" value="PD40"/>
    <property type="match status" value="4"/>
</dbReference>
<accession>A0A919E9Q2</accession>
<feature type="domain" description="Peptidase S9 prolyl oligopeptidase catalytic" evidence="5">
    <location>
        <begin position="476"/>
        <end position="681"/>
    </location>
</feature>
<dbReference type="InterPro" id="IPR001375">
    <property type="entry name" value="Peptidase_S9_cat"/>
</dbReference>
<dbReference type="Proteomes" id="UP000630923">
    <property type="component" value="Unassembled WGS sequence"/>
</dbReference>
<evidence type="ECO:0000313" key="6">
    <source>
        <dbReference type="EMBL" id="GHF28268.1"/>
    </source>
</evidence>
<reference evidence="6" key="2">
    <citation type="submission" date="2020-09" db="EMBL/GenBank/DDBJ databases">
        <authorList>
            <person name="Sun Q."/>
            <person name="Kim S."/>
        </authorList>
    </citation>
    <scope>NUCLEOTIDE SEQUENCE</scope>
    <source>
        <strain evidence="6">KCTC 42590</strain>
    </source>
</reference>
<protein>
    <submittedName>
        <fullName evidence="6">Acylaminoacyl-peptidase</fullName>
    </submittedName>
</protein>
<keyword evidence="1" id="KW-0378">Hydrolase</keyword>
<dbReference type="GO" id="GO:0006508">
    <property type="term" value="P:proteolysis"/>
    <property type="evidence" value="ECO:0007669"/>
    <property type="project" value="InterPro"/>
</dbReference>
<feature type="region of interest" description="Disordered" evidence="3">
    <location>
        <begin position="131"/>
        <end position="185"/>
    </location>
</feature>
<evidence type="ECO:0000256" key="2">
    <source>
        <dbReference type="ARBA" id="ARBA00022825"/>
    </source>
</evidence>
<dbReference type="GO" id="GO:0004252">
    <property type="term" value="F:serine-type endopeptidase activity"/>
    <property type="evidence" value="ECO:0007669"/>
    <property type="project" value="TreeGrafter"/>
</dbReference>
<dbReference type="InterPro" id="IPR029058">
    <property type="entry name" value="AB_hydrolase_fold"/>
</dbReference>
<feature type="compositionally biased region" description="Basic and acidic residues" evidence="3">
    <location>
        <begin position="158"/>
        <end position="185"/>
    </location>
</feature>
<dbReference type="Pfam" id="PF00326">
    <property type="entry name" value="Peptidase_S9"/>
    <property type="match status" value="1"/>
</dbReference>
<dbReference type="InterPro" id="IPR011659">
    <property type="entry name" value="WD40"/>
</dbReference>
<keyword evidence="2" id="KW-0720">Serine protease</keyword>
<feature type="chain" id="PRO_5037403873" evidence="4">
    <location>
        <begin position="18"/>
        <end position="693"/>
    </location>
</feature>
<dbReference type="PANTHER" id="PTHR42776:SF27">
    <property type="entry name" value="DIPEPTIDYL PEPTIDASE FAMILY MEMBER 6"/>
    <property type="match status" value="1"/>
</dbReference>
<dbReference type="AlphaFoldDB" id="A0A919E9Q2"/>
<evidence type="ECO:0000256" key="3">
    <source>
        <dbReference type="SAM" id="MobiDB-lite"/>
    </source>
</evidence>
<evidence type="ECO:0000256" key="1">
    <source>
        <dbReference type="ARBA" id="ARBA00022801"/>
    </source>
</evidence>
<dbReference type="SUPFAM" id="SSF53474">
    <property type="entry name" value="alpha/beta-Hydrolases"/>
    <property type="match status" value="1"/>
</dbReference>
<keyword evidence="7" id="KW-1185">Reference proteome</keyword>
<evidence type="ECO:0000313" key="7">
    <source>
        <dbReference type="Proteomes" id="UP000630923"/>
    </source>
</evidence>
<dbReference type="Gene3D" id="2.120.10.30">
    <property type="entry name" value="TolB, C-terminal domain"/>
    <property type="match status" value="2"/>
</dbReference>
<reference evidence="6" key="1">
    <citation type="journal article" date="2014" name="Int. J. Syst. Evol. Microbiol.">
        <title>Complete genome sequence of Corynebacterium casei LMG S-19264T (=DSM 44701T), isolated from a smear-ripened cheese.</title>
        <authorList>
            <consortium name="US DOE Joint Genome Institute (JGI-PGF)"/>
            <person name="Walter F."/>
            <person name="Albersmeier A."/>
            <person name="Kalinowski J."/>
            <person name="Ruckert C."/>
        </authorList>
    </citation>
    <scope>NUCLEOTIDE SEQUENCE</scope>
    <source>
        <strain evidence="6">KCTC 42590</strain>
    </source>
</reference>
<organism evidence="6 7">
    <name type="scientific">Kordiimonas sediminis</name>
    <dbReference type="NCBI Taxonomy" id="1735581"/>
    <lineage>
        <taxon>Bacteria</taxon>
        <taxon>Pseudomonadati</taxon>
        <taxon>Pseudomonadota</taxon>
        <taxon>Alphaproteobacteria</taxon>
        <taxon>Kordiimonadales</taxon>
        <taxon>Kordiimonadaceae</taxon>
        <taxon>Kordiimonas</taxon>
    </lineage>
</organism>
<keyword evidence="4" id="KW-0732">Signal</keyword>
<proteinExistence type="predicted"/>
<gene>
    <name evidence="6" type="ORF">GCM10017044_24330</name>
</gene>
<dbReference type="Gene3D" id="3.40.50.1820">
    <property type="entry name" value="alpha/beta hydrolase"/>
    <property type="match status" value="1"/>
</dbReference>
<evidence type="ECO:0000259" key="5">
    <source>
        <dbReference type="Pfam" id="PF00326"/>
    </source>
</evidence>
<evidence type="ECO:0000256" key="4">
    <source>
        <dbReference type="SAM" id="SignalP"/>
    </source>
</evidence>